<evidence type="ECO:0000256" key="5">
    <source>
        <dbReference type="PROSITE-ProRule" id="PRU01248"/>
    </source>
</evidence>
<dbReference type="InterPro" id="IPR011010">
    <property type="entry name" value="DNA_brk_join_enz"/>
</dbReference>
<evidence type="ECO:0000259" key="6">
    <source>
        <dbReference type="PROSITE" id="PS51898"/>
    </source>
</evidence>
<evidence type="ECO:0000256" key="3">
    <source>
        <dbReference type="ARBA" id="ARBA00023125"/>
    </source>
</evidence>
<dbReference type="InterPro" id="IPR044068">
    <property type="entry name" value="CB"/>
</dbReference>
<feature type="domain" description="Tyr recombinase" evidence="6">
    <location>
        <begin position="124"/>
        <end position="308"/>
    </location>
</feature>
<dbReference type="EMBL" id="MHHY01000006">
    <property type="protein sequence ID" value="OGY40759.1"/>
    <property type="molecule type" value="Genomic_DNA"/>
</dbReference>
<comment type="similarity">
    <text evidence="1">Belongs to the 'phage' integrase family.</text>
</comment>
<dbReference type="Pfam" id="PF02899">
    <property type="entry name" value="Phage_int_SAM_1"/>
    <property type="match status" value="1"/>
</dbReference>
<keyword evidence="2" id="KW-0229">DNA integration</keyword>
<organism evidence="8 9">
    <name type="scientific">Candidatus Brennerbacteria bacterium RIFOXYD1_FULL_41_16</name>
    <dbReference type="NCBI Taxonomy" id="1797529"/>
    <lineage>
        <taxon>Bacteria</taxon>
        <taxon>Candidatus Brenneribacteriota</taxon>
    </lineage>
</organism>
<dbReference type="PROSITE" id="PS51900">
    <property type="entry name" value="CB"/>
    <property type="match status" value="1"/>
</dbReference>
<dbReference type="InterPro" id="IPR002104">
    <property type="entry name" value="Integrase_catalytic"/>
</dbReference>
<keyword evidence="4" id="KW-0233">DNA recombination</keyword>
<dbReference type="AlphaFoldDB" id="A0A1G1XL51"/>
<dbReference type="PANTHER" id="PTHR30349:SF41">
    <property type="entry name" value="INTEGRASE_RECOMBINASE PROTEIN MJ0367-RELATED"/>
    <property type="match status" value="1"/>
</dbReference>
<feature type="domain" description="Core-binding (CB)" evidence="7">
    <location>
        <begin position="14"/>
        <end position="103"/>
    </location>
</feature>
<name>A0A1G1XL51_9BACT</name>
<sequence length="315" mass="36169">MVSRTGKKEISKTMTMNDHITQFLHYLSVKNFSPRTIEAYQHDLSKFVEFLESLNRANVKTVSRDDIGLFLSHLKNEGYKKPNSAITMARKIASIKSFFKWLTRRKVLKENPAIDIETPKIPEREPSYLTQEEYQRLLATVKFKATPYYCLRDLAIVGMFLGTGVRLSELVGLKLENINLQESQESICVRGKGNKERTIPLNANVLNALATYLKKRPEVESKFLFLSRLGDGLSTGGVYHLIKRYLKEADIKKEKVGVHSLRHTFATSLLNNQNVNIIHIQQLLGHKKLETTRRYLHINDLDLRNAVNSLVLTKK</sequence>
<evidence type="ECO:0000256" key="4">
    <source>
        <dbReference type="ARBA" id="ARBA00023172"/>
    </source>
</evidence>
<dbReference type="Proteomes" id="UP000178570">
    <property type="component" value="Unassembled WGS sequence"/>
</dbReference>
<dbReference type="GO" id="GO:0003677">
    <property type="term" value="F:DNA binding"/>
    <property type="evidence" value="ECO:0007669"/>
    <property type="project" value="UniProtKB-UniRule"/>
</dbReference>
<dbReference type="InterPro" id="IPR004107">
    <property type="entry name" value="Integrase_SAM-like_N"/>
</dbReference>
<evidence type="ECO:0000313" key="9">
    <source>
        <dbReference type="Proteomes" id="UP000178570"/>
    </source>
</evidence>
<dbReference type="GO" id="GO:0015074">
    <property type="term" value="P:DNA integration"/>
    <property type="evidence" value="ECO:0007669"/>
    <property type="project" value="UniProtKB-KW"/>
</dbReference>
<evidence type="ECO:0000256" key="2">
    <source>
        <dbReference type="ARBA" id="ARBA00022908"/>
    </source>
</evidence>
<reference evidence="8 9" key="1">
    <citation type="journal article" date="2016" name="Nat. Commun.">
        <title>Thousands of microbial genomes shed light on interconnected biogeochemical processes in an aquifer system.</title>
        <authorList>
            <person name="Anantharaman K."/>
            <person name="Brown C.T."/>
            <person name="Hug L.A."/>
            <person name="Sharon I."/>
            <person name="Castelle C.J."/>
            <person name="Probst A.J."/>
            <person name="Thomas B.C."/>
            <person name="Singh A."/>
            <person name="Wilkins M.J."/>
            <person name="Karaoz U."/>
            <person name="Brodie E.L."/>
            <person name="Williams K.H."/>
            <person name="Hubbard S.S."/>
            <person name="Banfield J.F."/>
        </authorList>
    </citation>
    <scope>NUCLEOTIDE SEQUENCE [LARGE SCALE GENOMIC DNA]</scope>
</reference>
<proteinExistence type="inferred from homology"/>
<evidence type="ECO:0008006" key="10">
    <source>
        <dbReference type="Google" id="ProtNLM"/>
    </source>
</evidence>
<dbReference type="InterPro" id="IPR013762">
    <property type="entry name" value="Integrase-like_cat_sf"/>
</dbReference>
<keyword evidence="3 5" id="KW-0238">DNA-binding</keyword>
<comment type="caution">
    <text evidence="8">The sequence shown here is derived from an EMBL/GenBank/DDBJ whole genome shotgun (WGS) entry which is preliminary data.</text>
</comment>
<dbReference type="STRING" id="1797529.A2570_01375"/>
<gene>
    <name evidence="8" type="ORF">A2570_01375</name>
</gene>
<dbReference type="PANTHER" id="PTHR30349">
    <property type="entry name" value="PHAGE INTEGRASE-RELATED"/>
    <property type="match status" value="1"/>
</dbReference>
<dbReference type="Pfam" id="PF00589">
    <property type="entry name" value="Phage_integrase"/>
    <property type="match status" value="1"/>
</dbReference>
<evidence type="ECO:0000259" key="7">
    <source>
        <dbReference type="PROSITE" id="PS51900"/>
    </source>
</evidence>
<dbReference type="Gene3D" id="1.10.150.130">
    <property type="match status" value="1"/>
</dbReference>
<dbReference type="NCBIfam" id="NF040815">
    <property type="entry name" value="recomb_XerA_Arch"/>
    <property type="match status" value="1"/>
</dbReference>
<evidence type="ECO:0000313" key="8">
    <source>
        <dbReference type="EMBL" id="OGY40759.1"/>
    </source>
</evidence>
<dbReference type="SUPFAM" id="SSF56349">
    <property type="entry name" value="DNA breaking-rejoining enzymes"/>
    <property type="match status" value="1"/>
</dbReference>
<accession>A0A1G1XL51</accession>
<dbReference type="Gene3D" id="1.10.443.10">
    <property type="entry name" value="Intergrase catalytic core"/>
    <property type="match status" value="1"/>
</dbReference>
<dbReference type="GO" id="GO:0006310">
    <property type="term" value="P:DNA recombination"/>
    <property type="evidence" value="ECO:0007669"/>
    <property type="project" value="UniProtKB-KW"/>
</dbReference>
<protein>
    <recommendedName>
        <fullName evidence="10">Tyrosine recombinase XerC</fullName>
    </recommendedName>
</protein>
<dbReference type="InterPro" id="IPR050090">
    <property type="entry name" value="Tyrosine_recombinase_XerCD"/>
</dbReference>
<evidence type="ECO:0000256" key="1">
    <source>
        <dbReference type="ARBA" id="ARBA00008857"/>
    </source>
</evidence>
<dbReference type="InterPro" id="IPR010998">
    <property type="entry name" value="Integrase_recombinase_N"/>
</dbReference>
<dbReference type="PROSITE" id="PS51898">
    <property type="entry name" value="TYR_RECOMBINASE"/>
    <property type="match status" value="1"/>
</dbReference>